<dbReference type="Gene3D" id="3.55.50.10">
    <property type="entry name" value="Baseplate protein-like domains"/>
    <property type="match status" value="1"/>
</dbReference>
<evidence type="ECO:0000313" key="2">
    <source>
        <dbReference type="EMBL" id="OOM07381.1"/>
    </source>
</evidence>
<proteinExistence type="predicted"/>
<accession>A0A1S8MT71</accession>
<dbReference type="EMBL" id="LZYZ01000008">
    <property type="protein sequence ID" value="OOM07381.1"/>
    <property type="molecule type" value="Genomic_DNA"/>
</dbReference>
<comment type="caution">
    <text evidence="2">The sequence shown here is derived from an EMBL/GenBank/DDBJ whole genome shotgun (WGS) entry which is preliminary data.</text>
</comment>
<feature type="compositionally biased region" description="Basic and acidic residues" evidence="1">
    <location>
        <begin position="500"/>
        <end position="516"/>
    </location>
</feature>
<protein>
    <submittedName>
        <fullName evidence="2">Uncharacterized protein</fullName>
    </submittedName>
</protein>
<sequence>MGAVHSLRVESPYKLLKIEDIKVENKANEHGYLYLKALIDDSINFQSTINASTNDKICVYEEQEDKNVRAGTQENSVDINVADKENSKILFSGIVQNIRTSNVDGIYYLEIQALTVSFELDIKEKSRSFQNLDMTYDELIAIILSDYPETNFSQCICNGEKIGRPLFQYKETDWSFLKRIASELKSELYCDIINIHNMFYFGRPSNTSYELEDTTYYKAHKNLKRYHEACGRESGHDTDYFYYEIEKKEQYNVGDEIYFKNKQLYVNQYSAYDLKDEVIYKYKLCRKNGIWQTKLYNSVIGGAALEGKVLAVDGEKVKLHLNIDETQNEDEAAWFPYAPPTGNIMYSMPIVGTSARLYFPNEESEEPIVTGCVRSNGSSCAKTSDTTKRYFGTEHGSEIEMTPGAVNIKGGSKEPLSLSIDENVGVTLKSPKNLNLNADDDIIIKTPASVKLKAQSQIGVTKTGTESGFSVETDMHIKGNNVIKDGSDRETYAPFDDEPREGKKPDPPPPPKEEKKGFNWGKLALVAVATVAIVASVATFGLGTTLAVAAVAAVAVSAAAGATKAAQNNIDSQLAKNGGDNSQIDYGEVLKAEFFGAVTGAKDMLKTEACAGTDWAIQTFMGMVGIINQGRKLLPWNRSNMINQIEIDNTAQRINNDTNGIHQFFLDNAPDKQAFEDAEYVLDVATIVDGVKSIPKIIKNFPNKFSIGELSLPGLGKTVPVLCVDGSASIASAADLASIGGAGGSVYNMASNCSGGSGGNGETSPRYGERQISDEEYDMLRKQTPTQEIRDQVNEGHDKNVRTNDEVLTGKTFKGSLEADHIVSMDKISKMDGFGKLTKEQQLEVLNNPENFIGLSKSANTSKGAKSYEEWTHYKKGKIGEIEVEQEFRNRMMEKEREMERKLQKQIDNFVKHNEYK</sequence>
<name>A0A1S8MT71_CLOSA</name>
<gene>
    <name evidence="2" type="ORF">CLOSAC_39100</name>
</gene>
<feature type="region of interest" description="Disordered" evidence="1">
    <location>
        <begin position="479"/>
        <end position="516"/>
    </location>
</feature>
<reference evidence="2 3" key="1">
    <citation type="submission" date="2016-05" db="EMBL/GenBank/DDBJ databases">
        <title>Microbial solvent formation.</title>
        <authorList>
            <person name="Poehlein A."/>
            <person name="Montoya Solano J.D."/>
            <person name="Flitsch S."/>
            <person name="Krabben P."/>
            <person name="Duerre P."/>
            <person name="Daniel R."/>
        </authorList>
    </citation>
    <scope>NUCLEOTIDE SEQUENCE [LARGE SCALE GENOMIC DNA]</scope>
    <source>
        <strain evidence="2 3">L1-8</strain>
    </source>
</reference>
<dbReference type="AlphaFoldDB" id="A0A1S8MT71"/>
<evidence type="ECO:0000256" key="1">
    <source>
        <dbReference type="SAM" id="MobiDB-lite"/>
    </source>
</evidence>
<dbReference type="SUPFAM" id="SSF69279">
    <property type="entry name" value="Phage tail proteins"/>
    <property type="match status" value="1"/>
</dbReference>
<evidence type="ECO:0000313" key="3">
    <source>
        <dbReference type="Proteomes" id="UP000191154"/>
    </source>
</evidence>
<dbReference type="RefSeq" id="WP_242949990.1">
    <property type="nucleotide sequence ID" value="NZ_LZYZ01000008.1"/>
</dbReference>
<organism evidence="2 3">
    <name type="scientific">Clostridium saccharobutylicum</name>
    <dbReference type="NCBI Taxonomy" id="169679"/>
    <lineage>
        <taxon>Bacteria</taxon>
        <taxon>Bacillati</taxon>
        <taxon>Bacillota</taxon>
        <taxon>Clostridia</taxon>
        <taxon>Eubacteriales</taxon>
        <taxon>Clostridiaceae</taxon>
        <taxon>Clostridium</taxon>
    </lineage>
</organism>
<dbReference type="Proteomes" id="UP000191154">
    <property type="component" value="Unassembled WGS sequence"/>
</dbReference>